<dbReference type="EMBL" id="KB445821">
    <property type="protein sequence ID" value="EMD31208.1"/>
    <property type="molecule type" value="Genomic_DNA"/>
</dbReference>
<dbReference type="HOGENOM" id="CLU_001248_6_1_1"/>
<dbReference type="Proteomes" id="UP000016930">
    <property type="component" value="Unassembled WGS sequence"/>
</dbReference>
<feature type="region of interest" description="Disordered" evidence="1">
    <location>
        <begin position="749"/>
        <end position="773"/>
    </location>
</feature>
<dbReference type="STRING" id="914234.M2Q337"/>
<name>M2Q337_CERS8</name>
<organism evidence="3 4">
    <name type="scientific">Ceriporiopsis subvermispora (strain B)</name>
    <name type="common">White-rot fungus</name>
    <name type="synonym">Gelatoporia subvermispora</name>
    <dbReference type="NCBI Taxonomy" id="914234"/>
    <lineage>
        <taxon>Eukaryota</taxon>
        <taxon>Fungi</taxon>
        <taxon>Dikarya</taxon>
        <taxon>Basidiomycota</taxon>
        <taxon>Agaricomycotina</taxon>
        <taxon>Agaricomycetes</taxon>
        <taxon>Polyporales</taxon>
        <taxon>Gelatoporiaceae</taxon>
        <taxon>Gelatoporia</taxon>
    </lineage>
</organism>
<feature type="compositionally biased region" description="Low complexity" evidence="1">
    <location>
        <begin position="663"/>
        <end position="672"/>
    </location>
</feature>
<feature type="domain" description="DUF6570" evidence="2">
    <location>
        <begin position="117"/>
        <end position="264"/>
    </location>
</feature>
<evidence type="ECO:0000259" key="2">
    <source>
        <dbReference type="Pfam" id="PF20209"/>
    </source>
</evidence>
<sequence>MEDAGNGGRPLNEFLKLPSEDEVKNCYRAFHTATSNDALKMAVCGVCARELSVHDDQVKPHPLSLLPNAARLVPSTPHPAHTLFGGKLLEPRGVTIKGDAEMVNVCNECMSALRKKGTGPPKLSLANNLWIGQVPWQLQILTIPEQMLIALLYPRVYVFKLFPKNVGGGRNTDTLQRAMRGNVSTYELDIQGIASMVQGHLMPRPPALLVSILSVTFIGLGELPRHWLKSTFRVRRQAVFNALRWLQENNQRYYGNIEIDPERVKNLPEDDIPVEILQVIRQTEDTGIAVKESEGYVPSDGDASTNDGSKHDDVPGLESDLGKSDQQVREGKETSDKPTSHPSHPDVIPLQVSGSIDTDLTNLTASELMAWGMANLWTYFGSVESQNRGSLHLHMLIWLVGSPTSVEMHELLRTPEFRARVVAYINANLKAHVPGIESREDIKKIANKTDIAYSRPPHPDAPDYEAQVADFERLLVRSQQLHTCDLRRCLVPDKRGFYRCKRRAPFDLSDEDTVSETGKWKQKRKYEYLNGWMPAVLLNARCNNDAKLLTNGSDTKNCTFYILGYALKKQARHFNLSSIMAKGYVYHSERSEYLDSLQDNQRLLLFWLVHTINREQELSAPMVISYLMGWGDIYRSHRYSVVYWSSFVTSILKQFPELRRANSSSQSASNGQVDDNSTSVTAGDQPVDQCNDSGSENDGSHDKVSLDTDNAGRIYPKCQLTDYALRGEQLGDMNVYSFFMDTYEEDLRSKQKESVSVDDEALTDMSRKPGRRRNERVPYLSQHPCSQTKQRVMRTKGHNNLPNFVGSQFLRNDDPGTYSLYCASMLVLLKPWRNLETDLKAVDESWSTAFETFLAGAPKRIRDIPPGIQYFHECRVAAEQSPEEQPSTGVRQPYTAHTMEEPVDLGEDLPPELELHTEEGLAQLLASQGSFREEMHGRLAVEHAKRARIYSGNDVVTTSSGYRTGRNKWTTM</sequence>
<proteinExistence type="predicted"/>
<dbReference type="AlphaFoldDB" id="M2Q337"/>
<feature type="compositionally biased region" description="Polar residues" evidence="1">
    <location>
        <begin position="673"/>
        <end position="697"/>
    </location>
</feature>
<accession>M2Q337</accession>
<dbReference type="OrthoDB" id="2801422at2759"/>
<feature type="compositionally biased region" description="Basic and acidic residues" evidence="1">
    <location>
        <begin position="308"/>
        <end position="339"/>
    </location>
</feature>
<reference evidence="3 4" key="1">
    <citation type="journal article" date="2012" name="Proc. Natl. Acad. Sci. U.S.A.">
        <title>Comparative genomics of Ceriporiopsis subvermispora and Phanerochaete chrysosporium provide insight into selective ligninolysis.</title>
        <authorList>
            <person name="Fernandez-Fueyo E."/>
            <person name="Ruiz-Duenas F.J."/>
            <person name="Ferreira P."/>
            <person name="Floudas D."/>
            <person name="Hibbett D.S."/>
            <person name="Canessa P."/>
            <person name="Larrondo L.F."/>
            <person name="James T.Y."/>
            <person name="Seelenfreund D."/>
            <person name="Lobos S."/>
            <person name="Polanco R."/>
            <person name="Tello M."/>
            <person name="Honda Y."/>
            <person name="Watanabe T."/>
            <person name="Watanabe T."/>
            <person name="Ryu J.S."/>
            <person name="Kubicek C.P."/>
            <person name="Schmoll M."/>
            <person name="Gaskell J."/>
            <person name="Hammel K.E."/>
            <person name="St John F.J."/>
            <person name="Vanden Wymelenberg A."/>
            <person name="Sabat G."/>
            <person name="Splinter BonDurant S."/>
            <person name="Syed K."/>
            <person name="Yadav J.S."/>
            <person name="Doddapaneni H."/>
            <person name="Subramanian V."/>
            <person name="Lavin J.L."/>
            <person name="Oguiza J.A."/>
            <person name="Perez G."/>
            <person name="Pisabarro A.G."/>
            <person name="Ramirez L."/>
            <person name="Santoyo F."/>
            <person name="Master E."/>
            <person name="Coutinho P.M."/>
            <person name="Henrissat B."/>
            <person name="Lombard V."/>
            <person name="Magnuson J.K."/>
            <person name="Kuees U."/>
            <person name="Hori C."/>
            <person name="Igarashi K."/>
            <person name="Samejima M."/>
            <person name="Held B.W."/>
            <person name="Barry K.W."/>
            <person name="LaButti K.M."/>
            <person name="Lapidus A."/>
            <person name="Lindquist E.A."/>
            <person name="Lucas S.M."/>
            <person name="Riley R."/>
            <person name="Salamov A.A."/>
            <person name="Hoffmeister D."/>
            <person name="Schwenk D."/>
            <person name="Hadar Y."/>
            <person name="Yarden O."/>
            <person name="de Vries R.P."/>
            <person name="Wiebenga A."/>
            <person name="Stenlid J."/>
            <person name="Eastwood D."/>
            <person name="Grigoriev I.V."/>
            <person name="Berka R.M."/>
            <person name="Blanchette R.A."/>
            <person name="Kersten P."/>
            <person name="Martinez A.T."/>
            <person name="Vicuna R."/>
            <person name="Cullen D."/>
        </authorList>
    </citation>
    <scope>NUCLEOTIDE SEQUENCE [LARGE SCALE GENOMIC DNA]</scope>
    <source>
        <strain evidence="3 4">B</strain>
    </source>
</reference>
<feature type="region of interest" description="Disordered" evidence="1">
    <location>
        <begin position="289"/>
        <end position="352"/>
    </location>
</feature>
<protein>
    <recommendedName>
        <fullName evidence="2">DUF6570 domain-containing protein</fullName>
    </recommendedName>
</protein>
<dbReference type="Pfam" id="PF20209">
    <property type="entry name" value="DUF6570"/>
    <property type="match status" value="1"/>
</dbReference>
<dbReference type="InterPro" id="IPR046700">
    <property type="entry name" value="DUF6570"/>
</dbReference>
<evidence type="ECO:0000313" key="4">
    <source>
        <dbReference type="Proteomes" id="UP000016930"/>
    </source>
</evidence>
<keyword evidence="4" id="KW-1185">Reference proteome</keyword>
<evidence type="ECO:0000256" key="1">
    <source>
        <dbReference type="SAM" id="MobiDB-lite"/>
    </source>
</evidence>
<gene>
    <name evidence="3" type="ORF">CERSUDRAFT_78293</name>
</gene>
<feature type="region of interest" description="Disordered" evidence="1">
    <location>
        <begin position="663"/>
        <end position="708"/>
    </location>
</feature>
<evidence type="ECO:0000313" key="3">
    <source>
        <dbReference type="EMBL" id="EMD31208.1"/>
    </source>
</evidence>